<evidence type="ECO:0000313" key="1">
    <source>
        <dbReference type="EMBL" id="MCJ8147837.1"/>
    </source>
</evidence>
<organism evidence="1 2">
    <name type="scientific">Shinella sedimenti</name>
    <dbReference type="NCBI Taxonomy" id="2919913"/>
    <lineage>
        <taxon>Bacteria</taxon>
        <taxon>Pseudomonadati</taxon>
        <taxon>Pseudomonadota</taxon>
        <taxon>Alphaproteobacteria</taxon>
        <taxon>Hyphomicrobiales</taxon>
        <taxon>Rhizobiaceae</taxon>
        <taxon>Shinella</taxon>
    </lineage>
</organism>
<dbReference type="RefSeq" id="WP_241596267.1">
    <property type="nucleotide sequence ID" value="NZ_JAKVIN010000001.1"/>
</dbReference>
<dbReference type="Proteomes" id="UP001201844">
    <property type="component" value="Unassembled WGS sequence"/>
</dbReference>
<accession>A0ABT0CGU3</accession>
<evidence type="ECO:0000313" key="2">
    <source>
        <dbReference type="Proteomes" id="UP001201844"/>
    </source>
</evidence>
<sequence>MEWFDGAACGELHEVAFCFLTAAFLPQDADIHNPARAENPPLFTCRLLHRAHKVVESGRARIDAPVRPMALLLRITTRTGQT</sequence>
<reference evidence="1 2" key="1">
    <citation type="submission" date="2022-02" db="EMBL/GenBank/DDBJ databases">
        <title>Shinella B3.7 sp. nov., isolated from Sediment (Zhairuo Island).</title>
        <authorList>
            <person name="Chen G."/>
        </authorList>
    </citation>
    <scope>NUCLEOTIDE SEQUENCE [LARGE SCALE GENOMIC DNA]</scope>
    <source>
        <strain evidence="1 2">B3.7</strain>
    </source>
</reference>
<evidence type="ECO:0008006" key="3">
    <source>
        <dbReference type="Google" id="ProtNLM"/>
    </source>
</evidence>
<keyword evidence="2" id="KW-1185">Reference proteome</keyword>
<proteinExistence type="predicted"/>
<comment type="caution">
    <text evidence="1">The sequence shown here is derived from an EMBL/GenBank/DDBJ whole genome shotgun (WGS) entry which is preliminary data.</text>
</comment>
<gene>
    <name evidence="1" type="ORF">MKI86_01680</name>
</gene>
<name>A0ABT0CGU3_9HYPH</name>
<dbReference type="EMBL" id="JAKVIN010000001">
    <property type="protein sequence ID" value="MCJ8147837.1"/>
    <property type="molecule type" value="Genomic_DNA"/>
</dbReference>
<protein>
    <recommendedName>
        <fullName evidence="3">Transposase</fullName>
    </recommendedName>
</protein>